<dbReference type="InterPro" id="IPR025345">
    <property type="entry name" value="DUF4249"/>
</dbReference>
<proteinExistence type="predicted"/>
<dbReference type="AlphaFoldDB" id="A0A167HM13"/>
<protein>
    <recommendedName>
        <fullName evidence="3">DUF4249 domain-containing protein</fullName>
    </recommendedName>
</protein>
<name>A0A167HM13_9FLAO</name>
<gene>
    <name evidence="1" type="ORF">ULVI_09240</name>
</gene>
<comment type="caution">
    <text evidence="1">The sequence shown here is derived from an EMBL/GenBank/DDBJ whole genome shotgun (WGS) entry which is preliminary data.</text>
</comment>
<evidence type="ECO:0000313" key="1">
    <source>
        <dbReference type="EMBL" id="OAB78756.1"/>
    </source>
</evidence>
<keyword evidence="2" id="KW-1185">Reference proteome</keyword>
<dbReference type="RefSeq" id="WP_068592064.1">
    <property type="nucleotide sequence ID" value="NZ_LRXL01000037.1"/>
</dbReference>
<dbReference type="PROSITE" id="PS51257">
    <property type="entry name" value="PROKAR_LIPOPROTEIN"/>
    <property type="match status" value="1"/>
</dbReference>
<organism evidence="1 2">
    <name type="scientific">Cochleicola gelatinilyticus</name>
    <dbReference type="NCBI Taxonomy" id="1763537"/>
    <lineage>
        <taxon>Bacteria</taxon>
        <taxon>Pseudomonadati</taxon>
        <taxon>Bacteroidota</taxon>
        <taxon>Flavobacteriia</taxon>
        <taxon>Flavobacteriales</taxon>
        <taxon>Flavobacteriaceae</taxon>
        <taxon>Cochleicola</taxon>
    </lineage>
</organism>
<evidence type="ECO:0008006" key="3">
    <source>
        <dbReference type="Google" id="ProtNLM"/>
    </source>
</evidence>
<dbReference type="OrthoDB" id="1062680at2"/>
<dbReference type="Proteomes" id="UP000077013">
    <property type="component" value="Unassembled WGS sequence"/>
</dbReference>
<dbReference type="EMBL" id="LRXL01000037">
    <property type="protein sequence ID" value="OAB78756.1"/>
    <property type="molecule type" value="Genomic_DNA"/>
</dbReference>
<accession>A0A167HM13</accession>
<dbReference type="STRING" id="1763537.ULVI_09240"/>
<dbReference type="Pfam" id="PF14054">
    <property type="entry name" value="DUF4249"/>
    <property type="match status" value="1"/>
</dbReference>
<reference evidence="1 2" key="1">
    <citation type="submission" date="2016-02" db="EMBL/GenBank/DDBJ databases">
        <title>Ulvibacter sp. LPB0005, isolated from Thais luteostoma.</title>
        <authorList>
            <person name="Shin S.-K."/>
            <person name="Yi H."/>
        </authorList>
    </citation>
    <scope>NUCLEOTIDE SEQUENCE [LARGE SCALE GENOMIC DNA]</scope>
    <source>
        <strain evidence="1 2">LPB0005</strain>
    </source>
</reference>
<sequence>MAFKQVNKIISLLLIVGLISCVDEFDFETQAGFESAIVIEATITNEFKTQEIRLTRTFRLEEDGPQAEADATVTVTEGESVTYNFTDMGEGVYLSTEEFKAQPNRDYQLNIITSDGRTYASEIIQLTASTELDAIVPTRQTNDNSVDGVALLVNSYDPTGASKYYKYEYEETYKIISRIKTDSVFKLVPTNSGEDLVTVVPREIEEDVCYNTRISDALILTTTSGLEEDRVSQFPVRFISKRDPIVANGYSILVKQYTLSLEAYTFYETLRDFSGSGSIFSQTQPGFIRGNIKSTQNPDEKVIGFFNVSSFSSQRVFFKFLDVFSSTDIPGTFSPECPETRPGLDLRMRIRANTIRFLRTATASEPAETGEGPYFVVPRFCVDCRFFGSLEVPDFWED</sequence>
<evidence type="ECO:0000313" key="2">
    <source>
        <dbReference type="Proteomes" id="UP000077013"/>
    </source>
</evidence>